<dbReference type="PANTHER" id="PTHR42804:SF1">
    <property type="entry name" value="ALDEHYDE DEHYDROGENASE-RELATED"/>
    <property type="match status" value="1"/>
</dbReference>
<name>A0A3B0YYM6_9ZZZZ</name>
<dbReference type="Gene3D" id="3.40.309.10">
    <property type="entry name" value="Aldehyde Dehydrogenase, Chain A, domain 2"/>
    <property type="match status" value="1"/>
</dbReference>
<dbReference type="PANTHER" id="PTHR42804">
    <property type="entry name" value="ALDEHYDE DEHYDROGENASE"/>
    <property type="match status" value="1"/>
</dbReference>
<accession>A0A3B0YYM6</accession>
<dbReference type="InterPro" id="IPR016161">
    <property type="entry name" value="Ald_DH/histidinol_DH"/>
</dbReference>
<sequence length="87" mass="9905">MANDSRFGLAAAVMSIDDDQTERVARALRAGLVLVNCSQPTFTEAPWGGYKQSGIGRELGRWGYENYLETKQITRYKSEKPWGWYLK</sequence>
<evidence type="ECO:0000259" key="1">
    <source>
        <dbReference type="Pfam" id="PF00171"/>
    </source>
</evidence>
<dbReference type="GO" id="GO:0016620">
    <property type="term" value="F:oxidoreductase activity, acting on the aldehyde or oxo group of donors, NAD or NADP as acceptor"/>
    <property type="evidence" value="ECO:0007669"/>
    <property type="project" value="InterPro"/>
</dbReference>
<evidence type="ECO:0000313" key="2">
    <source>
        <dbReference type="EMBL" id="VAW84501.1"/>
    </source>
</evidence>
<proteinExistence type="predicted"/>
<dbReference type="Pfam" id="PF00171">
    <property type="entry name" value="Aldedh"/>
    <property type="match status" value="1"/>
</dbReference>
<feature type="domain" description="Aldehyde dehydrogenase" evidence="1">
    <location>
        <begin position="1"/>
        <end position="73"/>
    </location>
</feature>
<dbReference type="EMBL" id="UOFP01000050">
    <property type="protein sequence ID" value="VAW84501.1"/>
    <property type="molecule type" value="Genomic_DNA"/>
</dbReference>
<organism evidence="2">
    <name type="scientific">hydrothermal vent metagenome</name>
    <dbReference type="NCBI Taxonomy" id="652676"/>
    <lineage>
        <taxon>unclassified sequences</taxon>
        <taxon>metagenomes</taxon>
        <taxon>ecological metagenomes</taxon>
    </lineage>
</organism>
<dbReference type="Gene3D" id="3.40.605.10">
    <property type="entry name" value="Aldehyde Dehydrogenase, Chain A, domain 1"/>
    <property type="match status" value="1"/>
</dbReference>
<reference evidence="2" key="1">
    <citation type="submission" date="2018-06" db="EMBL/GenBank/DDBJ databases">
        <authorList>
            <person name="Zhirakovskaya E."/>
        </authorList>
    </citation>
    <scope>NUCLEOTIDE SEQUENCE</scope>
</reference>
<dbReference type="InterPro" id="IPR015590">
    <property type="entry name" value="Aldehyde_DH_dom"/>
</dbReference>
<dbReference type="AlphaFoldDB" id="A0A3B0YYM6"/>
<gene>
    <name evidence="2" type="ORF">MNBD_GAMMA18-791</name>
</gene>
<dbReference type="InterPro" id="IPR016162">
    <property type="entry name" value="Ald_DH_N"/>
</dbReference>
<dbReference type="SUPFAM" id="SSF53720">
    <property type="entry name" value="ALDH-like"/>
    <property type="match status" value="1"/>
</dbReference>
<dbReference type="InterPro" id="IPR016163">
    <property type="entry name" value="Ald_DH_C"/>
</dbReference>
<protein>
    <submittedName>
        <fullName evidence="2">Betaine-aldehyde dehydrogenase, putative</fullName>
    </submittedName>
</protein>